<keyword evidence="7" id="KW-0456">Lyase</keyword>
<sequence>MCFHTSQTKSVVQLEQRYDVRLVEEAFRDSFDQPQYHLNGFAHPELLLIPQEEPSVIAPGLWGIVPDNKSASGIQDYYKQAVKYGGGLNARSEKLFDHFIYKRSALSRRCIIPVTGFFEPHEHQGKKYPFHFKHQQDEVLSLAGLYTFIDGVMTFTILTKSASPLFAKIHNKKNRQPVLLSADREQDWLSDGLNANDVQDLIDLPFDDGLLNTYPVSRDLFSPKVDSNVDWVLEEVDYSFRL</sequence>
<dbReference type="Pfam" id="PF02586">
    <property type="entry name" value="SRAP"/>
    <property type="match status" value="1"/>
</dbReference>
<keyword evidence="3" id="KW-0227">DNA damage</keyword>
<evidence type="ECO:0000256" key="2">
    <source>
        <dbReference type="ARBA" id="ARBA00022670"/>
    </source>
</evidence>
<keyword evidence="5" id="KW-0190">Covalent protein-DNA linkage</keyword>
<dbReference type="RefSeq" id="WP_195872838.1">
    <property type="nucleotide sequence ID" value="NZ_JADOET010000029.1"/>
</dbReference>
<gene>
    <name evidence="9" type="ORF">ITJ86_16935</name>
</gene>
<dbReference type="EMBL" id="JADOET010000029">
    <property type="protein sequence ID" value="MBF8151589.1"/>
    <property type="molecule type" value="Genomic_DNA"/>
</dbReference>
<dbReference type="EC" id="3.4.-.-" evidence="8"/>
<keyword evidence="4 8" id="KW-0378">Hydrolase</keyword>
<dbReference type="InterPro" id="IPR003738">
    <property type="entry name" value="SRAP"/>
</dbReference>
<dbReference type="InterPro" id="IPR036590">
    <property type="entry name" value="SRAP-like"/>
</dbReference>
<dbReference type="Gene3D" id="3.90.1680.10">
    <property type="entry name" value="SOS response associated peptidase-like"/>
    <property type="match status" value="1"/>
</dbReference>
<evidence type="ECO:0000313" key="9">
    <source>
        <dbReference type="EMBL" id="MBF8151589.1"/>
    </source>
</evidence>
<evidence type="ECO:0000256" key="1">
    <source>
        <dbReference type="ARBA" id="ARBA00008136"/>
    </source>
</evidence>
<accession>A0ABS0EM90</accession>
<evidence type="ECO:0000256" key="6">
    <source>
        <dbReference type="ARBA" id="ARBA00023125"/>
    </source>
</evidence>
<dbReference type="PANTHER" id="PTHR13604:SF0">
    <property type="entry name" value="ABASIC SITE PROCESSING PROTEIN HMCES"/>
    <property type="match status" value="1"/>
</dbReference>
<evidence type="ECO:0000256" key="4">
    <source>
        <dbReference type="ARBA" id="ARBA00022801"/>
    </source>
</evidence>
<dbReference type="PANTHER" id="PTHR13604">
    <property type="entry name" value="DC12-RELATED"/>
    <property type="match status" value="1"/>
</dbReference>
<name>A0ABS0EM90_9FLAO</name>
<proteinExistence type="inferred from homology"/>
<comment type="similarity">
    <text evidence="1 8">Belongs to the SOS response-associated peptidase family.</text>
</comment>
<keyword evidence="10" id="KW-1185">Reference proteome</keyword>
<reference evidence="9 10" key="1">
    <citation type="submission" date="2020-11" db="EMBL/GenBank/DDBJ databases">
        <title>Winogradskyella marina sp. nov., isolated from marine sediment.</title>
        <authorList>
            <person name="Bo J."/>
            <person name="Wang S."/>
            <person name="Song X."/>
            <person name="Du Z."/>
        </authorList>
    </citation>
    <scope>NUCLEOTIDE SEQUENCE [LARGE SCALE GENOMIC DNA]</scope>
    <source>
        <strain evidence="9 10">F6397</strain>
    </source>
</reference>
<evidence type="ECO:0000256" key="7">
    <source>
        <dbReference type="ARBA" id="ARBA00023239"/>
    </source>
</evidence>
<comment type="caution">
    <text evidence="9">The sequence shown here is derived from an EMBL/GenBank/DDBJ whole genome shotgun (WGS) entry which is preliminary data.</text>
</comment>
<evidence type="ECO:0000313" key="10">
    <source>
        <dbReference type="Proteomes" id="UP000611215"/>
    </source>
</evidence>
<organism evidence="9 10">
    <name type="scientific">Winogradskyella marina</name>
    <dbReference type="NCBI Taxonomy" id="2785530"/>
    <lineage>
        <taxon>Bacteria</taxon>
        <taxon>Pseudomonadati</taxon>
        <taxon>Bacteroidota</taxon>
        <taxon>Flavobacteriia</taxon>
        <taxon>Flavobacteriales</taxon>
        <taxon>Flavobacteriaceae</taxon>
        <taxon>Winogradskyella</taxon>
    </lineage>
</organism>
<evidence type="ECO:0000256" key="3">
    <source>
        <dbReference type="ARBA" id="ARBA00022763"/>
    </source>
</evidence>
<evidence type="ECO:0000256" key="8">
    <source>
        <dbReference type="RuleBase" id="RU364100"/>
    </source>
</evidence>
<protein>
    <recommendedName>
        <fullName evidence="8">Abasic site processing protein</fullName>
        <ecNumber evidence="8">3.4.-.-</ecNumber>
    </recommendedName>
</protein>
<keyword evidence="6" id="KW-0238">DNA-binding</keyword>
<evidence type="ECO:0000256" key="5">
    <source>
        <dbReference type="ARBA" id="ARBA00023124"/>
    </source>
</evidence>
<dbReference type="SUPFAM" id="SSF143081">
    <property type="entry name" value="BB1717-like"/>
    <property type="match status" value="1"/>
</dbReference>
<keyword evidence="2 8" id="KW-0645">Protease</keyword>
<dbReference type="Proteomes" id="UP000611215">
    <property type="component" value="Unassembled WGS sequence"/>
</dbReference>